<evidence type="ECO:0000256" key="3">
    <source>
        <dbReference type="ARBA" id="ARBA00022989"/>
    </source>
</evidence>
<sequence length="281" mass="31011">MHPPQNDDDLDEYDSDSTSSTATTASFATSPYMRWLSLPPFSTVPLLYRNIFKCALAYFIVSLFTFSPSLSSLLRDLPTYGDVERPSPSGYLVATVAVHFNPAKTMGGMIEADLYFIAGLVYSAFVCLSSMSVFWWLESKPGWGWLANAVVIVWVGVSFSVVAWMKVWMASPSFNVACTMTAIIIFVVIIKEGGLETLLQVSFTVLYGSVISNLVCYAIWPQSATSALQTDMITTLDSFSTLLALVTHAFHFEEGILQPNHERLTKAVASHQNSFTTLKKT</sequence>
<protein>
    <submittedName>
        <fullName evidence="7">ArAE-2 domain-containing protein</fullName>
    </submittedName>
</protein>
<keyword evidence="2 6" id="KW-0812">Transmembrane</keyword>
<feature type="transmembrane region" description="Helical" evidence="6">
    <location>
        <begin position="143"/>
        <end position="165"/>
    </location>
</feature>
<dbReference type="PANTHER" id="PTHR47804">
    <property type="entry name" value="60S RIBOSOMAL PROTEIN L19"/>
    <property type="match status" value="1"/>
</dbReference>
<evidence type="ECO:0000256" key="6">
    <source>
        <dbReference type="SAM" id="Phobius"/>
    </source>
</evidence>
<keyword evidence="4 6" id="KW-0472">Membrane</keyword>
<dbReference type="AlphaFoldDB" id="A0A8H6X5V2"/>
<dbReference type="EMBL" id="JACAZI010000025">
    <property type="protein sequence ID" value="KAF7335073.1"/>
    <property type="molecule type" value="Genomic_DNA"/>
</dbReference>
<feature type="transmembrane region" description="Helical" evidence="6">
    <location>
        <begin position="46"/>
        <end position="66"/>
    </location>
</feature>
<dbReference type="GO" id="GO:0016020">
    <property type="term" value="C:membrane"/>
    <property type="evidence" value="ECO:0007669"/>
    <property type="project" value="UniProtKB-SubCell"/>
</dbReference>
<evidence type="ECO:0000256" key="4">
    <source>
        <dbReference type="ARBA" id="ARBA00023136"/>
    </source>
</evidence>
<feature type="compositionally biased region" description="Acidic residues" evidence="5">
    <location>
        <begin position="1"/>
        <end position="15"/>
    </location>
</feature>
<organism evidence="7 8">
    <name type="scientific">Mycena venus</name>
    <dbReference type="NCBI Taxonomy" id="2733690"/>
    <lineage>
        <taxon>Eukaryota</taxon>
        <taxon>Fungi</taxon>
        <taxon>Dikarya</taxon>
        <taxon>Basidiomycota</taxon>
        <taxon>Agaricomycotina</taxon>
        <taxon>Agaricomycetes</taxon>
        <taxon>Agaricomycetidae</taxon>
        <taxon>Agaricales</taxon>
        <taxon>Marasmiineae</taxon>
        <taxon>Mycenaceae</taxon>
        <taxon>Mycena</taxon>
    </lineage>
</organism>
<evidence type="ECO:0000313" key="8">
    <source>
        <dbReference type="Proteomes" id="UP000620124"/>
    </source>
</evidence>
<feature type="transmembrane region" description="Helical" evidence="6">
    <location>
        <begin position="197"/>
        <end position="220"/>
    </location>
</feature>
<feature type="region of interest" description="Disordered" evidence="5">
    <location>
        <begin position="1"/>
        <end position="22"/>
    </location>
</feature>
<evidence type="ECO:0000256" key="5">
    <source>
        <dbReference type="SAM" id="MobiDB-lite"/>
    </source>
</evidence>
<feature type="transmembrane region" description="Helical" evidence="6">
    <location>
        <begin position="172"/>
        <end position="191"/>
    </location>
</feature>
<comment type="caution">
    <text evidence="7">The sequence shown here is derived from an EMBL/GenBank/DDBJ whole genome shotgun (WGS) entry which is preliminary data.</text>
</comment>
<name>A0A8H6X5V2_9AGAR</name>
<proteinExistence type="predicted"/>
<keyword evidence="8" id="KW-1185">Reference proteome</keyword>
<comment type="subcellular location">
    <subcellularLocation>
        <location evidence="1">Membrane</location>
        <topology evidence="1">Multi-pass membrane protein</topology>
    </subcellularLocation>
</comment>
<evidence type="ECO:0000256" key="2">
    <source>
        <dbReference type="ARBA" id="ARBA00022692"/>
    </source>
</evidence>
<dbReference type="OrthoDB" id="68611at2759"/>
<keyword evidence="3 6" id="KW-1133">Transmembrane helix</keyword>
<evidence type="ECO:0000256" key="1">
    <source>
        <dbReference type="ARBA" id="ARBA00004141"/>
    </source>
</evidence>
<dbReference type="PANTHER" id="PTHR47804:SF1">
    <property type="entry name" value="DUF2421 DOMAIN-CONTAINING PROTEIN"/>
    <property type="match status" value="1"/>
</dbReference>
<gene>
    <name evidence="7" type="ORF">MVEN_02257800</name>
</gene>
<accession>A0A8H6X5V2</accession>
<reference evidence="7" key="1">
    <citation type="submission" date="2020-05" db="EMBL/GenBank/DDBJ databases">
        <title>Mycena genomes resolve the evolution of fungal bioluminescence.</title>
        <authorList>
            <person name="Tsai I.J."/>
        </authorList>
    </citation>
    <scope>NUCLEOTIDE SEQUENCE</scope>
    <source>
        <strain evidence="7">CCC161011</strain>
    </source>
</reference>
<dbReference type="InterPro" id="IPR052430">
    <property type="entry name" value="IVT-Associated"/>
</dbReference>
<dbReference type="Proteomes" id="UP000620124">
    <property type="component" value="Unassembled WGS sequence"/>
</dbReference>
<feature type="transmembrane region" description="Helical" evidence="6">
    <location>
        <begin position="114"/>
        <end position="137"/>
    </location>
</feature>
<evidence type="ECO:0000313" key="7">
    <source>
        <dbReference type="EMBL" id="KAF7335073.1"/>
    </source>
</evidence>